<feature type="compositionally biased region" description="Polar residues" evidence="2">
    <location>
        <begin position="191"/>
        <end position="205"/>
    </location>
</feature>
<feature type="non-terminal residue" evidence="3">
    <location>
        <position position="1"/>
    </location>
</feature>
<comment type="caution">
    <text evidence="3">The sequence shown here is derived from an EMBL/GenBank/DDBJ whole genome shotgun (WGS) entry which is preliminary data.</text>
</comment>
<evidence type="ECO:0000313" key="3">
    <source>
        <dbReference type="EMBL" id="PAA51878.1"/>
    </source>
</evidence>
<dbReference type="PANTHER" id="PTHR13602">
    <property type="entry name" value="UPF0488 PROTEIN C8ORF33"/>
    <property type="match status" value="1"/>
</dbReference>
<gene>
    <name evidence="3" type="ORF">BOX15_Mlig024499g4</name>
    <name evidence="4" type="ORF">BOX15_Mlig024499g6</name>
</gene>
<feature type="region of interest" description="Disordered" evidence="2">
    <location>
        <begin position="147"/>
        <end position="168"/>
    </location>
</feature>
<dbReference type="InterPro" id="IPR029274">
    <property type="entry name" value="DUF4615"/>
</dbReference>
<sequence>PINARPPKRPQPLGSSSASASSASASSEEPQLVGDEQQQQSADEYNYELELSWCLERLRLTAANRMEKQRSSGSASGGGTPRRQLESELAAIRVLSSAGASKLQKRQAMRQHLGDYRAKMRAELARQQHASAVSRPGTPAGHAVRTCVLSEASNSTDEQQSDQIAAESAVEKPAKKLFDFRFNFDVPDSADGTSAECTTAANGDK</sequence>
<evidence type="ECO:0000256" key="1">
    <source>
        <dbReference type="ARBA" id="ARBA00005707"/>
    </source>
</evidence>
<name>A0A267DRF3_9PLAT</name>
<dbReference type="EMBL" id="NIVC01000780">
    <property type="protein sequence ID" value="PAA76903.1"/>
    <property type="molecule type" value="Genomic_DNA"/>
</dbReference>
<dbReference type="Proteomes" id="UP000215902">
    <property type="component" value="Unassembled WGS sequence"/>
</dbReference>
<organism evidence="3 5">
    <name type="scientific">Macrostomum lignano</name>
    <dbReference type="NCBI Taxonomy" id="282301"/>
    <lineage>
        <taxon>Eukaryota</taxon>
        <taxon>Metazoa</taxon>
        <taxon>Spiralia</taxon>
        <taxon>Lophotrochozoa</taxon>
        <taxon>Platyhelminthes</taxon>
        <taxon>Rhabditophora</taxon>
        <taxon>Macrostomorpha</taxon>
        <taxon>Macrostomida</taxon>
        <taxon>Macrostomidae</taxon>
        <taxon>Macrostomum</taxon>
    </lineage>
</organism>
<dbReference type="EMBL" id="NIVC01003341">
    <property type="protein sequence ID" value="PAA51878.1"/>
    <property type="molecule type" value="Genomic_DNA"/>
</dbReference>
<dbReference type="PANTHER" id="PTHR13602:SF2">
    <property type="entry name" value="UPF0488 PROTEIN C8ORF33"/>
    <property type="match status" value="1"/>
</dbReference>
<dbReference type="AlphaFoldDB" id="A0A267DRF3"/>
<protein>
    <submittedName>
        <fullName evidence="3">Uncharacterized protein</fullName>
    </submittedName>
</protein>
<accession>A0A267DRF3</accession>
<feature type="region of interest" description="Disordered" evidence="2">
    <location>
        <begin position="185"/>
        <end position="205"/>
    </location>
</feature>
<reference evidence="3 5" key="1">
    <citation type="submission" date="2017-06" db="EMBL/GenBank/DDBJ databases">
        <title>A platform for efficient transgenesis in Macrostomum lignano, a flatworm model organism for stem cell research.</title>
        <authorList>
            <person name="Berezikov E."/>
        </authorList>
    </citation>
    <scope>NUCLEOTIDE SEQUENCE [LARGE SCALE GENOMIC DNA]</scope>
    <source>
        <strain evidence="3">DV1</strain>
        <tissue evidence="3">Whole organism</tissue>
    </source>
</reference>
<dbReference type="OrthoDB" id="20277at2759"/>
<keyword evidence="5" id="KW-1185">Reference proteome</keyword>
<comment type="similarity">
    <text evidence="1">Belongs to the UPF0488 family.</text>
</comment>
<evidence type="ECO:0000313" key="4">
    <source>
        <dbReference type="EMBL" id="PAA76903.1"/>
    </source>
</evidence>
<evidence type="ECO:0000256" key="2">
    <source>
        <dbReference type="SAM" id="MobiDB-lite"/>
    </source>
</evidence>
<dbReference type="Pfam" id="PF15393">
    <property type="entry name" value="DUF4615"/>
    <property type="match status" value="1"/>
</dbReference>
<evidence type="ECO:0000313" key="5">
    <source>
        <dbReference type="Proteomes" id="UP000215902"/>
    </source>
</evidence>
<feature type="compositionally biased region" description="Low complexity" evidence="2">
    <location>
        <begin position="15"/>
        <end position="27"/>
    </location>
</feature>
<feature type="compositionally biased region" description="Polar residues" evidence="2">
    <location>
        <begin position="151"/>
        <end position="163"/>
    </location>
</feature>
<proteinExistence type="inferred from homology"/>
<feature type="region of interest" description="Disordered" evidence="2">
    <location>
        <begin position="1"/>
        <end position="41"/>
    </location>
</feature>